<comment type="pathway">
    <text evidence="1 7">Pyrimidine metabolism; UMP biosynthesis via de novo pathway; UMP from orotate: step 1/2.</text>
</comment>
<dbReference type="CDD" id="cd06223">
    <property type="entry name" value="PRTases_typeI"/>
    <property type="match status" value="1"/>
</dbReference>
<dbReference type="NCBIfam" id="TIGR00336">
    <property type="entry name" value="pyrE"/>
    <property type="match status" value="1"/>
</dbReference>
<dbReference type="SUPFAM" id="SSF53271">
    <property type="entry name" value="PRTase-like"/>
    <property type="match status" value="1"/>
</dbReference>
<feature type="binding site" description="in other chain" evidence="7">
    <location>
        <begin position="124"/>
        <end position="132"/>
    </location>
    <ligand>
        <name>5-phospho-alpha-D-ribose 1-diphosphate</name>
        <dbReference type="ChEBI" id="CHEBI:58017"/>
        <note>ligand shared between dimeric partners</note>
    </ligand>
</feature>
<dbReference type="HAMAP" id="MF_01208">
    <property type="entry name" value="PyrE"/>
    <property type="match status" value="1"/>
</dbReference>
<comment type="cofactor">
    <cofactor evidence="7">
        <name>Mg(2+)</name>
        <dbReference type="ChEBI" id="CHEBI:18420"/>
    </cofactor>
</comment>
<sequence length="181" mass="19604">MSADNRLKELILSRALKVAEEPIFKLSSGKLSRYYIDLKQVTLDPEGAYLVGKLMYELVRQFGVQGVGGLTLGADPIAYAVAFVSYLDGNPIKPFVVRKEPKGHGTGKQVEGLLSAGERVAVVEDVITTGSSSLKAVQACRREGLEVVGVFAVVDREEGAQENLSKEGVELYSLFKLSQLI</sequence>
<dbReference type="EC" id="2.4.2.10" evidence="2 7"/>
<dbReference type="InterPro" id="IPR029057">
    <property type="entry name" value="PRTase-like"/>
</dbReference>
<feature type="binding site" evidence="7">
    <location>
        <position position="156"/>
    </location>
    <ligand>
        <name>orotate</name>
        <dbReference type="ChEBI" id="CHEBI:30839"/>
    </ligand>
</feature>
<keyword evidence="10" id="KW-1185">Reference proteome</keyword>
<proteinExistence type="inferred from homology"/>
<keyword evidence="4 7" id="KW-0808">Transferase</keyword>
<evidence type="ECO:0000313" key="10">
    <source>
        <dbReference type="Proteomes" id="UP000018914"/>
    </source>
</evidence>
<keyword evidence="5 7" id="KW-0460">Magnesium</keyword>
<dbReference type="PATRIC" id="fig|75906.3.peg.1373"/>
<protein>
    <recommendedName>
        <fullName evidence="2 7">Orotate phosphoribosyltransferase</fullName>
        <shortName evidence="7">OPRT</shortName>
        <shortName evidence="7">OPRTase</shortName>
        <ecNumber evidence="2 7">2.4.2.10</ecNumber>
    </recommendedName>
</protein>
<evidence type="ECO:0000256" key="3">
    <source>
        <dbReference type="ARBA" id="ARBA00022676"/>
    </source>
</evidence>
<gene>
    <name evidence="7" type="primary">pyrE</name>
    <name evidence="9" type="ORF">THERU_07080</name>
</gene>
<evidence type="ECO:0000256" key="5">
    <source>
        <dbReference type="ARBA" id="ARBA00022842"/>
    </source>
</evidence>
<comment type="function">
    <text evidence="7">Catalyzes the transfer of a ribosyl phosphate group from 5-phosphoribose 1-diphosphate to orotate, leading to the formation of orotidine monophosphate (OMP).</text>
</comment>
<comment type="similarity">
    <text evidence="7">Belongs to the purine/pyrimidine phosphoribosyltransferase family. PyrE subfamily.</text>
</comment>
<evidence type="ECO:0000256" key="6">
    <source>
        <dbReference type="ARBA" id="ARBA00022975"/>
    </source>
</evidence>
<dbReference type="HOGENOM" id="CLU_074878_2_1_0"/>
<name>W0DGT8_9AQUI</name>
<feature type="binding site" description="in other chain" evidence="7">
    <location>
        <position position="99"/>
    </location>
    <ligand>
        <name>5-phospho-alpha-D-ribose 1-diphosphate</name>
        <dbReference type="ChEBI" id="CHEBI:58017"/>
        <note>ligand shared between dimeric partners</note>
    </ligand>
</feature>
<feature type="binding site" evidence="7">
    <location>
        <position position="104"/>
    </location>
    <ligand>
        <name>5-phospho-alpha-D-ribose 1-diphosphate</name>
        <dbReference type="ChEBI" id="CHEBI:58017"/>
        <note>ligand shared between dimeric partners</note>
    </ligand>
</feature>
<dbReference type="AlphaFoldDB" id="W0DGT8"/>
<dbReference type="GO" id="GO:0000287">
    <property type="term" value="F:magnesium ion binding"/>
    <property type="evidence" value="ECO:0007669"/>
    <property type="project" value="UniProtKB-UniRule"/>
</dbReference>
<dbReference type="GO" id="GO:0019856">
    <property type="term" value="P:pyrimidine nucleobase biosynthetic process"/>
    <property type="evidence" value="ECO:0007669"/>
    <property type="project" value="TreeGrafter"/>
</dbReference>
<dbReference type="PANTHER" id="PTHR19278:SF9">
    <property type="entry name" value="URIDINE 5'-MONOPHOSPHATE SYNTHASE"/>
    <property type="match status" value="1"/>
</dbReference>
<evidence type="ECO:0000256" key="4">
    <source>
        <dbReference type="ARBA" id="ARBA00022679"/>
    </source>
</evidence>
<feature type="binding site" evidence="7">
    <location>
        <position position="98"/>
    </location>
    <ligand>
        <name>5-phospho-alpha-D-ribose 1-diphosphate</name>
        <dbReference type="ChEBI" id="CHEBI:58017"/>
        <note>ligand shared between dimeric partners</note>
    </ligand>
</feature>
<dbReference type="InterPro" id="IPR000836">
    <property type="entry name" value="PRTase_dom"/>
</dbReference>
<dbReference type="eggNOG" id="COG0461">
    <property type="taxonomic scope" value="Bacteria"/>
</dbReference>
<dbReference type="InterPro" id="IPR023031">
    <property type="entry name" value="OPRT"/>
</dbReference>
<evidence type="ECO:0000259" key="8">
    <source>
        <dbReference type="Pfam" id="PF00156"/>
    </source>
</evidence>
<dbReference type="GO" id="GO:0044205">
    <property type="term" value="P:'de novo' UMP biosynthetic process"/>
    <property type="evidence" value="ECO:0007669"/>
    <property type="project" value="UniProtKB-UniRule"/>
</dbReference>
<evidence type="ECO:0000256" key="2">
    <source>
        <dbReference type="ARBA" id="ARBA00011971"/>
    </source>
</evidence>
<evidence type="ECO:0000256" key="7">
    <source>
        <dbReference type="HAMAP-Rule" id="MF_01208"/>
    </source>
</evidence>
<dbReference type="Proteomes" id="UP000018914">
    <property type="component" value="Chromosome"/>
</dbReference>
<dbReference type="STRING" id="75906.THERU_07080"/>
<comment type="caution">
    <text evidence="7">Lacks conserved residue(s) required for the propagation of feature annotation.</text>
</comment>
<dbReference type="OrthoDB" id="9802134at2"/>
<dbReference type="GO" id="GO:0004588">
    <property type="term" value="F:orotate phosphoribosyltransferase activity"/>
    <property type="evidence" value="ECO:0007669"/>
    <property type="project" value="UniProtKB-UniRule"/>
</dbReference>
<dbReference type="EMBL" id="CP007028">
    <property type="protein sequence ID" value="AHE96472.1"/>
    <property type="molecule type" value="Genomic_DNA"/>
</dbReference>
<keyword evidence="6 7" id="KW-0665">Pyrimidine biosynthesis</keyword>
<dbReference type="RefSeq" id="WP_025306545.1">
    <property type="nucleotide sequence ID" value="NZ_CP007028.1"/>
</dbReference>
<reference evidence="9 10" key="1">
    <citation type="submission" date="2013-12" db="EMBL/GenBank/DDBJ databases">
        <authorList>
            <consortium name="DOE Joint Genome Institute"/>
            <person name="Eisen J."/>
            <person name="Huntemann M."/>
            <person name="Han J."/>
            <person name="Chen A."/>
            <person name="Kyrpides N."/>
            <person name="Mavromatis K."/>
            <person name="Markowitz V."/>
            <person name="Palaniappan K."/>
            <person name="Ivanova N."/>
            <person name="Schaumberg A."/>
            <person name="Pati A."/>
            <person name="Liolios K."/>
            <person name="Nordberg H.P."/>
            <person name="Cantor M.N."/>
            <person name="Hua S.X."/>
            <person name="Woyke T."/>
        </authorList>
    </citation>
    <scope>NUCLEOTIDE SEQUENCE [LARGE SCALE GENOMIC DNA]</scope>
    <source>
        <strain evidence="9 10">DSM 23557</strain>
    </source>
</reference>
<organism evidence="10">
    <name type="scientific">Thermocrinis ruber</name>
    <dbReference type="NCBI Taxonomy" id="75906"/>
    <lineage>
        <taxon>Bacteria</taxon>
        <taxon>Pseudomonadati</taxon>
        <taxon>Aquificota</taxon>
        <taxon>Aquificia</taxon>
        <taxon>Aquificales</taxon>
        <taxon>Aquificaceae</taxon>
        <taxon>Thermocrinis</taxon>
    </lineage>
</organism>
<comment type="subunit">
    <text evidence="7">Homodimer.</text>
</comment>
<dbReference type="UniPathway" id="UPA00070">
    <property type="reaction ID" value="UER00119"/>
</dbReference>
<dbReference type="Gene3D" id="3.40.50.2020">
    <property type="match status" value="1"/>
</dbReference>
<dbReference type="InterPro" id="IPR004467">
    <property type="entry name" value="Or_phspho_trans_dom"/>
</dbReference>
<dbReference type="PANTHER" id="PTHR19278">
    <property type="entry name" value="OROTATE PHOSPHORIBOSYLTRANSFERASE"/>
    <property type="match status" value="1"/>
</dbReference>
<evidence type="ECO:0000256" key="1">
    <source>
        <dbReference type="ARBA" id="ARBA00004889"/>
    </source>
</evidence>
<comment type="catalytic activity">
    <reaction evidence="7">
        <text>orotidine 5'-phosphate + diphosphate = orotate + 5-phospho-alpha-D-ribose 1-diphosphate</text>
        <dbReference type="Rhea" id="RHEA:10380"/>
        <dbReference type="ChEBI" id="CHEBI:30839"/>
        <dbReference type="ChEBI" id="CHEBI:33019"/>
        <dbReference type="ChEBI" id="CHEBI:57538"/>
        <dbReference type="ChEBI" id="CHEBI:58017"/>
        <dbReference type="EC" id="2.4.2.10"/>
    </reaction>
</comment>
<evidence type="ECO:0000313" key="9">
    <source>
        <dbReference type="EMBL" id="AHE96472.1"/>
    </source>
</evidence>
<feature type="domain" description="Phosphoribosyltransferase" evidence="8">
    <location>
        <begin position="87"/>
        <end position="162"/>
    </location>
</feature>
<dbReference type="KEGG" id="trd:THERU_07080"/>
<feature type="binding site" evidence="7">
    <location>
        <position position="102"/>
    </location>
    <ligand>
        <name>5-phospho-alpha-D-ribose 1-diphosphate</name>
        <dbReference type="ChEBI" id="CHEBI:58017"/>
        <note>ligand shared between dimeric partners</note>
    </ligand>
</feature>
<feature type="binding site" evidence="7">
    <location>
        <position position="128"/>
    </location>
    <ligand>
        <name>orotate</name>
        <dbReference type="ChEBI" id="CHEBI:30839"/>
    </ligand>
</feature>
<dbReference type="Pfam" id="PF00156">
    <property type="entry name" value="Pribosyltran"/>
    <property type="match status" value="1"/>
</dbReference>
<keyword evidence="3 7" id="KW-0328">Glycosyltransferase</keyword>
<dbReference type="FunFam" id="3.40.50.2020:FF:000029">
    <property type="entry name" value="Orotate phosphoribosyltransferase"/>
    <property type="match status" value="1"/>
</dbReference>
<accession>W0DGT8</accession>